<feature type="signal peptide" evidence="1">
    <location>
        <begin position="1"/>
        <end position="22"/>
    </location>
</feature>
<keyword evidence="3" id="KW-1185">Reference proteome</keyword>
<name>A0ABT2ERQ9_9BACT</name>
<dbReference type="EMBL" id="JANUCP010000006">
    <property type="protein sequence ID" value="MCS3920612.1"/>
    <property type="molecule type" value="Genomic_DNA"/>
</dbReference>
<protein>
    <recommendedName>
        <fullName evidence="4">DUF2993 domain-containing protein</fullName>
    </recommendedName>
</protein>
<dbReference type="InterPro" id="IPR021373">
    <property type="entry name" value="DUF2993"/>
</dbReference>
<reference evidence="2 3" key="1">
    <citation type="submission" date="2022-08" db="EMBL/GenBank/DDBJ databases">
        <title>Bacterial and archaeal communities from various locations to study Microbial Dark Matter (Phase II).</title>
        <authorList>
            <person name="Stepanauskas R."/>
        </authorList>
    </citation>
    <scope>NUCLEOTIDE SEQUENCE [LARGE SCALE GENOMIC DNA]</scope>
    <source>
        <strain evidence="2 3">PD1</strain>
    </source>
</reference>
<evidence type="ECO:0008006" key="4">
    <source>
        <dbReference type="Google" id="ProtNLM"/>
    </source>
</evidence>
<gene>
    <name evidence="2" type="ORF">M2350_003047</name>
</gene>
<dbReference type="RefSeq" id="WP_259100449.1">
    <property type="nucleotide sequence ID" value="NZ_CP130454.1"/>
</dbReference>
<keyword evidence="1" id="KW-0732">Signal</keyword>
<proteinExistence type="predicted"/>
<dbReference type="Pfam" id="PF11209">
    <property type="entry name" value="LmeA"/>
    <property type="match status" value="1"/>
</dbReference>
<evidence type="ECO:0000313" key="2">
    <source>
        <dbReference type="EMBL" id="MCS3920612.1"/>
    </source>
</evidence>
<comment type="caution">
    <text evidence="2">The sequence shown here is derived from an EMBL/GenBank/DDBJ whole genome shotgun (WGS) entry which is preliminary data.</text>
</comment>
<dbReference type="Proteomes" id="UP001204798">
    <property type="component" value="Unassembled WGS sequence"/>
</dbReference>
<sequence length="241" mass="27039">MLRRFVALLGALAALSLTFAFGSSQRVVQALEQVLRRDITNPKDANGLHLRIVPASPEETEKGKFQLVEIASKPARIRNIFLRELRARAVEPVIDVSALLERGKLRTISVKDSILEGVMDAENFERMLAELKATKNMRIKVQITEDGKVVLRGILTLLRINNPFEAVCRAEAVDGCLYLRIEELRVNNVAAPAFLVSRLEKHINPVVEPKDLPFNSKIKSVHVREGLIYVNMTPPKSDSKR</sequence>
<evidence type="ECO:0000313" key="3">
    <source>
        <dbReference type="Proteomes" id="UP001204798"/>
    </source>
</evidence>
<accession>A0ABT2ERQ9</accession>
<organism evidence="2 3">
    <name type="scientific">Candidatus Fervidibacter sacchari</name>
    <dbReference type="NCBI Taxonomy" id="1448929"/>
    <lineage>
        <taxon>Bacteria</taxon>
        <taxon>Candidatus Fervidibacterota</taxon>
        <taxon>Candidatus Fervidibacter</taxon>
    </lineage>
</organism>
<feature type="chain" id="PRO_5045092023" description="DUF2993 domain-containing protein" evidence="1">
    <location>
        <begin position="23"/>
        <end position="241"/>
    </location>
</feature>
<evidence type="ECO:0000256" key="1">
    <source>
        <dbReference type="SAM" id="SignalP"/>
    </source>
</evidence>